<dbReference type="SUPFAM" id="SSF48452">
    <property type="entry name" value="TPR-like"/>
    <property type="match status" value="1"/>
</dbReference>
<organism evidence="2 3">
    <name type="scientific">Byssochlamys spectabilis</name>
    <name type="common">Paecilomyces variotii</name>
    <dbReference type="NCBI Taxonomy" id="264951"/>
    <lineage>
        <taxon>Eukaryota</taxon>
        <taxon>Fungi</taxon>
        <taxon>Dikarya</taxon>
        <taxon>Ascomycota</taxon>
        <taxon>Pezizomycotina</taxon>
        <taxon>Eurotiomycetes</taxon>
        <taxon>Eurotiomycetidae</taxon>
        <taxon>Eurotiales</taxon>
        <taxon>Thermoascaceae</taxon>
        <taxon>Paecilomyces</taxon>
    </lineage>
</organism>
<dbReference type="EMBL" id="RCNU01000014">
    <property type="protein sequence ID" value="RWQ92054.1"/>
    <property type="molecule type" value="Genomic_DNA"/>
</dbReference>
<gene>
    <name evidence="2" type="ORF">C8Q69DRAFT_479636</name>
</gene>
<dbReference type="PANTHER" id="PTHR46014:SF1">
    <property type="entry name" value="TETRATRICOPEPTIDE REPEAT PROTEIN 1"/>
    <property type="match status" value="1"/>
</dbReference>
<dbReference type="VEuPathDB" id="FungiDB:C8Q69DRAFT_479636"/>
<name>A0A443HJU1_BYSSP</name>
<evidence type="ECO:0008006" key="4">
    <source>
        <dbReference type="Google" id="ProtNLM"/>
    </source>
</evidence>
<dbReference type="InterPro" id="IPR011990">
    <property type="entry name" value="TPR-like_helical_dom_sf"/>
</dbReference>
<evidence type="ECO:0000256" key="1">
    <source>
        <dbReference type="SAM" id="MobiDB-lite"/>
    </source>
</evidence>
<dbReference type="PANTHER" id="PTHR46014">
    <property type="entry name" value="TETRATRICOPEPTIDE REPEAT PROTEIN 1"/>
    <property type="match status" value="1"/>
</dbReference>
<proteinExistence type="predicted"/>
<feature type="region of interest" description="Disordered" evidence="1">
    <location>
        <begin position="120"/>
        <end position="156"/>
    </location>
</feature>
<keyword evidence="3" id="KW-1185">Reference proteome</keyword>
<protein>
    <recommendedName>
        <fullName evidence="4">Tetratricopeptide repeat protein 1</fullName>
    </recommendedName>
</protein>
<feature type="compositionally biased region" description="Polar residues" evidence="1">
    <location>
        <begin position="10"/>
        <end position="19"/>
    </location>
</feature>
<dbReference type="STRING" id="264951.A0A443HJU1"/>
<accession>A0A443HJU1</accession>
<dbReference type="InterPro" id="IPR052769">
    <property type="entry name" value="TPR_domain_protein"/>
</dbReference>
<evidence type="ECO:0000313" key="3">
    <source>
        <dbReference type="Proteomes" id="UP000283841"/>
    </source>
</evidence>
<reference evidence="2 3" key="1">
    <citation type="journal article" date="2018" name="Front. Microbiol.">
        <title>Genomic and genetic insights into a cosmopolitan fungus, Paecilomyces variotii (Eurotiales).</title>
        <authorList>
            <person name="Urquhart A.S."/>
            <person name="Mondo S.J."/>
            <person name="Makela M.R."/>
            <person name="Hane J.K."/>
            <person name="Wiebenga A."/>
            <person name="He G."/>
            <person name="Mihaltcheva S."/>
            <person name="Pangilinan J."/>
            <person name="Lipzen A."/>
            <person name="Barry K."/>
            <person name="de Vries R.P."/>
            <person name="Grigoriev I.V."/>
            <person name="Idnurm A."/>
        </authorList>
    </citation>
    <scope>NUCLEOTIDE SEQUENCE [LARGE SCALE GENOMIC DNA]</scope>
    <source>
        <strain evidence="2 3">CBS 101075</strain>
    </source>
</reference>
<feature type="compositionally biased region" description="Basic and acidic residues" evidence="1">
    <location>
        <begin position="31"/>
        <end position="41"/>
    </location>
</feature>
<evidence type="ECO:0000313" key="2">
    <source>
        <dbReference type="EMBL" id="RWQ92054.1"/>
    </source>
</evidence>
<dbReference type="RefSeq" id="XP_028481699.1">
    <property type="nucleotide sequence ID" value="XM_028631461.1"/>
</dbReference>
<dbReference type="AlphaFoldDB" id="A0A443HJU1"/>
<dbReference type="Gene3D" id="1.25.40.10">
    <property type="entry name" value="Tetratricopeptide repeat domain"/>
    <property type="match status" value="2"/>
</dbReference>
<dbReference type="GeneID" id="39600738"/>
<comment type="caution">
    <text evidence="2">The sequence shown here is derived from an EMBL/GenBank/DDBJ whole genome shotgun (WGS) entry which is preliminary data.</text>
</comment>
<feature type="region of interest" description="Disordered" evidence="1">
    <location>
        <begin position="1"/>
        <end position="41"/>
    </location>
</feature>
<dbReference type="Proteomes" id="UP000283841">
    <property type="component" value="Unassembled WGS sequence"/>
</dbReference>
<sequence length="283" mass="31767">MAKDEAAPEQSKSQKNSHGADSDSENEDEFHDARFPPEEEARLLQESHDVKAEANKLFASACYDQAISAYDRALASCPNYLDYEISVLRSNIAACHLKLEDWKSAVDAATASIEALERYLPSSKPGTDNAKNGGENKQEEQADAGAVVELSGEDDEAQKQLETLKRNDEQKENVRRIRAKALMRRARARTELDGWANLQGAEEDYKELIRMENLPPQDKKIVQRALRELPNRINKAREKEIGEMMGKLKELGNGILKPFGLSTDNFNFVKDEKTGGYSMNFQS</sequence>